<dbReference type="GO" id="GO:0004519">
    <property type="term" value="F:endonuclease activity"/>
    <property type="evidence" value="ECO:0007669"/>
    <property type="project" value="InterPro"/>
</dbReference>
<dbReference type="RefSeq" id="YP_009631647.1">
    <property type="nucleotide sequence ID" value="NC_042230.1"/>
</dbReference>
<dbReference type="AlphaFoldDB" id="A0A4D6FHD2"/>
<geneLocation type="mitochondrion" evidence="3"/>
<feature type="domain" description="Homing endonuclease LAGLIDADG" evidence="2">
    <location>
        <begin position="98"/>
        <end position="268"/>
    </location>
</feature>
<reference evidence="3" key="1">
    <citation type="journal article" date="2019" name="BMC Genomics">
        <title>Mobile genetic elements explain size variation in the mitochondrial genomes of four closely-related Armillaria species.</title>
        <authorList>
            <person name="Kolesnikova A.I."/>
            <person name="Putintseva Y.A."/>
            <person name="Simonov E.P."/>
            <person name="Biriukov V.V."/>
            <person name="Oreshkova N.V."/>
            <person name="Pavlov I.N."/>
            <person name="Sharov V.V."/>
            <person name="Kuzmin D.A."/>
            <person name="Anderson J.B."/>
            <person name="Krutovsky K.V."/>
        </authorList>
    </citation>
    <scope>NUCLEOTIDE SEQUENCE [LARGE SCALE GENOMIC DNA]</scope>
</reference>
<dbReference type="InterPro" id="IPR004860">
    <property type="entry name" value="LAGLIDADG_dom"/>
</dbReference>
<comment type="function">
    <text evidence="1">Mitochondrial DNA endonuclease involved in intron homing.</text>
</comment>
<evidence type="ECO:0000256" key="1">
    <source>
        <dbReference type="ARBA" id="ARBA00002670"/>
    </source>
</evidence>
<organism evidence="3">
    <name type="scientific">Armillaria borealis</name>
    <dbReference type="NCBI Taxonomy" id="47425"/>
    <lineage>
        <taxon>Eukaryota</taxon>
        <taxon>Fungi</taxon>
        <taxon>Dikarya</taxon>
        <taxon>Basidiomycota</taxon>
        <taxon>Agaricomycotina</taxon>
        <taxon>Agaricomycetes</taxon>
        <taxon>Agaricomycetidae</taxon>
        <taxon>Agaricales</taxon>
        <taxon>Marasmiineae</taxon>
        <taxon>Physalacriaceae</taxon>
        <taxon>Armillaria</taxon>
    </lineage>
</organism>
<dbReference type="Gene3D" id="3.10.28.10">
    <property type="entry name" value="Homing endonucleases"/>
    <property type="match status" value="2"/>
</dbReference>
<gene>
    <name evidence="3" type="primary">hyp1</name>
</gene>
<protein>
    <recommendedName>
        <fullName evidence="2">Homing endonuclease LAGLIDADG domain-containing protein</fullName>
    </recommendedName>
</protein>
<dbReference type="GeneID" id="40135586"/>
<evidence type="ECO:0000259" key="2">
    <source>
        <dbReference type="Pfam" id="PF03161"/>
    </source>
</evidence>
<sequence length="286" mass="32827">MNKNNNLTPPTINKNTSIVTNESNDLKNIDNYPSNLELTSILSLYKPKSMAKLLAEWSIPTVSKEIVVWGTHFELGIGRPISSPKYLSHLYTLTPYQFSVIIGLMLSDGWTNIGKTSRNINARFGLKQSIKHFPFLWKVFLILGNLCGSTPTLTKTIMRGKLFYSLQLQTRAMPCLTIIHNMFYKDGKIVPKDIYEYLNPICLAFWIMGDGSYQSSGSLKLCTDSYTYAEVLLLMNVLIIRYGIECWPIEQNKNQYRIFISKKSMDTLRKIVTPHMEPCFLYKIHL</sequence>
<name>A0A4D6FHD2_9AGAR</name>
<dbReference type="SUPFAM" id="SSF55608">
    <property type="entry name" value="Homing endonucleases"/>
    <property type="match status" value="1"/>
</dbReference>
<keyword evidence="3" id="KW-0496">Mitochondrion</keyword>
<accession>A0A4D6FHD2</accession>
<dbReference type="EMBL" id="MH407470">
    <property type="protein sequence ID" value="QCB16427.1"/>
    <property type="molecule type" value="Genomic_DNA"/>
</dbReference>
<dbReference type="Pfam" id="PF03161">
    <property type="entry name" value="LAGLIDADG_2"/>
    <property type="match status" value="1"/>
</dbReference>
<evidence type="ECO:0000313" key="3">
    <source>
        <dbReference type="EMBL" id="QCB16427.1"/>
    </source>
</evidence>
<proteinExistence type="predicted"/>
<dbReference type="InterPro" id="IPR027434">
    <property type="entry name" value="Homing_endonucl"/>
</dbReference>